<dbReference type="OrthoDB" id="5963193at2759"/>
<feature type="transmembrane region" description="Helical" evidence="7">
    <location>
        <begin position="305"/>
        <end position="323"/>
    </location>
</feature>
<comment type="similarity">
    <text evidence="2">Belongs to the TDE1 family.</text>
</comment>
<evidence type="ECO:0000313" key="9">
    <source>
        <dbReference type="EMBL" id="KAG0649283.1"/>
    </source>
</evidence>
<feature type="transmembrane region" description="Helical" evidence="7">
    <location>
        <begin position="130"/>
        <end position="150"/>
    </location>
</feature>
<dbReference type="PANTHER" id="PTHR10383:SF9">
    <property type="entry name" value="SERINE INCORPORATOR, ISOFORM F"/>
    <property type="match status" value="1"/>
</dbReference>
<feature type="region of interest" description="Disordered" evidence="6">
    <location>
        <begin position="377"/>
        <end position="398"/>
    </location>
</feature>
<organism evidence="9 10">
    <name type="scientific">Hyphodiscus hymeniophilus</name>
    <dbReference type="NCBI Taxonomy" id="353542"/>
    <lineage>
        <taxon>Eukaryota</taxon>
        <taxon>Fungi</taxon>
        <taxon>Dikarya</taxon>
        <taxon>Ascomycota</taxon>
        <taxon>Pezizomycotina</taxon>
        <taxon>Leotiomycetes</taxon>
        <taxon>Helotiales</taxon>
        <taxon>Hyphodiscaceae</taxon>
        <taxon>Hyphodiscus</taxon>
    </lineage>
</organism>
<evidence type="ECO:0000256" key="7">
    <source>
        <dbReference type="SAM" id="Phobius"/>
    </source>
</evidence>
<dbReference type="GO" id="GO:0016020">
    <property type="term" value="C:membrane"/>
    <property type="evidence" value="ECO:0007669"/>
    <property type="project" value="UniProtKB-SubCell"/>
</dbReference>
<reference evidence="9" key="1">
    <citation type="submission" date="2019-07" db="EMBL/GenBank/DDBJ databases">
        <title>Hyphodiscus hymeniophilus genome sequencing and assembly.</title>
        <authorList>
            <person name="Kramer G."/>
            <person name="Nodwell J."/>
        </authorList>
    </citation>
    <scope>NUCLEOTIDE SEQUENCE</scope>
    <source>
        <strain evidence="9">ATCC 34498</strain>
    </source>
</reference>
<accession>A0A9P6VJT5</accession>
<evidence type="ECO:0000256" key="8">
    <source>
        <dbReference type="SAM" id="SignalP"/>
    </source>
</evidence>
<proteinExistence type="inferred from homology"/>
<dbReference type="PANTHER" id="PTHR10383">
    <property type="entry name" value="SERINE INCORPORATOR"/>
    <property type="match status" value="1"/>
</dbReference>
<comment type="caution">
    <text evidence="9">The sequence shown here is derived from an EMBL/GenBank/DDBJ whole genome shotgun (WGS) entry which is preliminary data.</text>
</comment>
<gene>
    <name evidence="9" type="ORF">D0Z07_4322</name>
</gene>
<keyword evidence="10" id="KW-1185">Reference proteome</keyword>
<keyword evidence="8" id="KW-0732">Signal</keyword>
<feature type="transmembrane region" description="Helical" evidence="7">
    <location>
        <begin position="265"/>
        <end position="285"/>
    </location>
</feature>
<feature type="chain" id="PRO_5040484100" description="Membrane protein TMS1" evidence="8">
    <location>
        <begin position="23"/>
        <end position="477"/>
    </location>
</feature>
<dbReference type="AlphaFoldDB" id="A0A9P6VJT5"/>
<feature type="transmembrane region" description="Helical" evidence="7">
    <location>
        <begin position="12"/>
        <end position="37"/>
    </location>
</feature>
<name>A0A9P6VJT5_9HELO</name>
<evidence type="ECO:0008006" key="11">
    <source>
        <dbReference type="Google" id="ProtNLM"/>
    </source>
</evidence>
<feature type="transmembrane region" description="Helical" evidence="7">
    <location>
        <begin position="444"/>
        <end position="471"/>
    </location>
</feature>
<evidence type="ECO:0000256" key="3">
    <source>
        <dbReference type="ARBA" id="ARBA00022692"/>
    </source>
</evidence>
<dbReference type="EMBL" id="VNKQ01000008">
    <property type="protein sequence ID" value="KAG0649283.1"/>
    <property type="molecule type" value="Genomic_DNA"/>
</dbReference>
<evidence type="ECO:0000256" key="4">
    <source>
        <dbReference type="ARBA" id="ARBA00022989"/>
    </source>
</evidence>
<dbReference type="InterPro" id="IPR005016">
    <property type="entry name" value="TDE1/TMS"/>
</dbReference>
<feature type="transmembrane region" description="Helical" evidence="7">
    <location>
        <begin position="403"/>
        <end position="424"/>
    </location>
</feature>
<evidence type="ECO:0000256" key="6">
    <source>
        <dbReference type="SAM" id="MobiDB-lite"/>
    </source>
</evidence>
<feature type="transmembrane region" description="Helical" evidence="7">
    <location>
        <begin position="238"/>
        <end position="258"/>
    </location>
</feature>
<keyword evidence="3 7" id="KW-0812">Transmembrane</keyword>
<dbReference type="Pfam" id="PF03348">
    <property type="entry name" value="Serinc"/>
    <property type="match status" value="1"/>
</dbReference>
<evidence type="ECO:0000313" key="10">
    <source>
        <dbReference type="Proteomes" id="UP000785200"/>
    </source>
</evidence>
<feature type="transmembrane region" description="Helical" evidence="7">
    <location>
        <begin position="100"/>
        <end position="118"/>
    </location>
</feature>
<feature type="signal peptide" evidence="8">
    <location>
        <begin position="1"/>
        <end position="22"/>
    </location>
</feature>
<protein>
    <recommendedName>
        <fullName evidence="11">Membrane protein TMS1</fullName>
    </recommendedName>
</protein>
<feature type="transmembrane region" description="Helical" evidence="7">
    <location>
        <begin position="49"/>
        <end position="71"/>
    </location>
</feature>
<keyword evidence="4 7" id="KW-1133">Transmembrane helix</keyword>
<keyword evidence="5 7" id="KW-0472">Membrane</keyword>
<feature type="transmembrane region" description="Helical" evidence="7">
    <location>
        <begin position="162"/>
        <end position="182"/>
    </location>
</feature>
<feature type="transmembrane region" description="Helical" evidence="7">
    <location>
        <begin position="203"/>
        <end position="226"/>
    </location>
</feature>
<sequence length="477" mass="52078">MGALLSIPLLAIPSMGTLLTFGASCCGAATCSAVCSACGKCGNSVATRIAYALILLINSILSWIMLTPWAINKLQNLTLDYMTITCPEGDCYGWVAVHRINFALGIFHLIMSVMLLGVNSSKNPRAAIQNGFWGPKIIAWLALIVLSFLIPDKFFMVWGNYIAFTGATLFLLLGLILLVDLAHTWAEYCLEQIEAYDSRAWRGVLIGSTLGMYAASLAMTGIQYAFFAGHNCSMNQAAITINLILLLVVSFVSVHPAIQDFNPRAGLAQSAMVAVYCTYLTMSAVSMEPDDKQCNPLIRANGTRTSAVIIGAVVTMLTVAYTTTRAATQGIALGAKGKRIQLSDDDEHDLVTQQPDSRREMRARALRQAVEEGSLPADALLDDDDESDSGNTSKDDERSSTQYSYALFHIIFFLATTWVATLLTQDFDAEKTAGHDFEPVGRTYWASWVKIISSWICYALYTWTLVAPVALPDRFDL</sequence>
<comment type="subcellular location">
    <subcellularLocation>
        <location evidence="1">Membrane</location>
        <topology evidence="1">Multi-pass membrane protein</topology>
    </subcellularLocation>
</comment>
<evidence type="ECO:0000256" key="2">
    <source>
        <dbReference type="ARBA" id="ARBA00006665"/>
    </source>
</evidence>
<dbReference type="Proteomes" id="UP000785200">
    <property type="component" value="Unassembled WGS sequence"/>
</dbReference>
<evidence type="ECO:0000256" key="5">
    <source>
        <dbReference type="ARBA" id="ARBA00023136"/>
    </source>
</evidence>
<evidence type="ECO:0000256" key="1">
    <source>
        <dbReference type="ARBA" id="ARBA00004141"/>
    </source>
</evidence>